<gene>
    <name evidence="2" type="ORF">ECRA1380_LOCUS16372</name>
    <name evidence="3" type="ORF">ECRASSUSDP1_LOCUS20572</name>
</gene>
<dbReference type="EMBL" id="HBIK01034857">
    <property type="protein sequence ID" value="CAE0391396.1"/>
    <property type="molecule type" value="Transcribed_RNA"/>
</dbReference>
<evidence type="ECO:0000313" key="3">
    <source>
        <dbReference type="EMBL" id="CAI2379163.1"/>
    </source>
</evidence>
<protein>
    <submittedName>
        <fullName evidence="2">Uncharacterized protein</fullName>
    </submittedName>
</protein>
<reference evidence="3" key="2">
    <citation type="submission" date="2023-07" db="EMBL/GenBank/DDBJ databases">
        <authorList>
            <consortium name="AG Swart"/>
            <person name="Singh M."/>
            <person name="Singh A."/>
            <person name="Seah K."/>
            <person name="Emmerich C."/>
        </authorList>
    </citation>
    <scope>NUCLEOTIDE SEQUENCE</scope>
    <source>
        <strain evidence="3">DP1</strain>
    </source>
</reference>
<keyword evidence="1" id="KW-0472">Membrane</keyword>
<evidence type="ECO:0000313" key="4">
    <source>
        <dbReference type="Proteomes" id="UP001295684"/>
    </source>
</evidence>
<keyword evidence="1" id="KW-1133">Transmembrane helix</keyword>
<sequence>MIKPLKNPEKLIAMKSQLFPLMRRSRGIANPANYKLARITVKNRYKYDYAVEDGFFEKEMTYLEAKKMPIPLPDSYRHKRLPMDVLYPVHWNDVRFNHHPGFFGRRCFIHDTYFPKYDVDHDVPHSLGHRDEDMDYECPDPIDQMHFKRKRSQFVHILLFVIWASAFFGYATAGLKIPQKDNPFYYRKKFASSRTMHQMQEVAAAEYATTYDRNLVGFKRMSVTDKGLELQNQGFRYYLPSTSDLYR</sequence>
<evidence type="ECO:0000256" key="1">
    <source>
        <dbReference type="SAM" id="Phobius"/>
    </source>
</evidence>
<dbReference type="Proteomes" id="UP001295684">
    <property type="component" value="Unassembled WGS sequence"/>
</dbReference>
<reference evidence="2" key="1">
    <citation type="submission" date="2021-01" db="EMBL/GenBank/DDBJ databases">
        <authorList>
            <person name="Corre E."/>
            <person name="Pelletier E."/>
            <person name="Niang G."/>
            <person name="Scheremetjew M."/>
            <person name="Finn R."/>
            <person name="Kale V."/>
            <person name="Holt S."/>
            <person name="Cochrane G."/>
            <person name="Meng A."/>
            <person name="Brown T."/>
            <person name="Cohen L."/>
        </authorList>
    </citation>
    <scope>NUCLEOTIDE SEQUENCE</scope>
    <source>
        <strain evidence="2">CT5</strain>
    </source>
</reference>
<accession>A0A7S3P0N3</accession>
<dbReference type="EMBL" id="CAMPGE010020986">
    <property type="protein sequence ID" value="CAI2379163.1"/>
    <property type="molecule type" value="Genomic_DNA"/>
</dbReference>
<evidence type="ECO:0000313" key="2">
    <source>
        <dbReference type="EMBL" id="CAE0391396.1"/>
    </source>
</evidence>
<keyword evidence="1" id="KW-0812">Transmembrane</keyword>
<dbReference type="OrthoDB" id="308087at2759"/>
<organism evidence="2">
    <name type="scientific">Euplotes crassus</name>
    <dbReference type="NCBI Taxonomy" id="5936"/>
    <lineage>
        <taxon>Eukaryota</taxon>
        <taxon>Sar</taxon>
        <taxon>Alveolata</taxon>
        <taxon>Ciliophora</taxon>
        <taxon>Intramacronucleata</taxon>
        <taxon>Spirotrichea</taxon>
        <taxon>Hypotrichia</taxon>
        <taxon>Euplotida</taxon>
        <taxon>Euplotidae</taxon>
        <taxon>Moneuplotes</taxon>
    </lineage>
</organism>
<proteinExistence type="predicted"/>
<keyword evidence="4" id="KW-1185">Reference proteome</keyword>
<dbReference type="AlphaFoldDB" id="A0A7S3P0N3"/>
<feature type="transmembrane region" description="Helical" evidence="1">
    <location>
        <begin position="154"/>
        <end position="173"/>
    </location>
</feature>
<name>A0A7S3P0N3_EUPCR</name>